<dbReference type="STRING" id="284811.Q758G2"/>
<dbReference type="PROSITE" id="PS50053">
    <property type="entry name" value="UBIQUITIN_2"/>
    <property type="match status" value="1"/>
</dbReference>
<dbReference type="SUPFAM" id="SSF54236">
    <property type="entry name" value="Ubiquitin-like"/>
    <property type="match status" value="1"/>
</dbReference>
<name>Q758G2_EREGS</name>
<dbReference type="Gene3D" id="3.10.20.90">
    <property type="entry name" value="Phosphatidylinositol 3-kinase Catalytic Subunit, Chain A, domain 1"/>
    <property type="match status" value="1"/>
</dbReference>
<evidence type="ECO:0000259" key="1">
    <source>
        <dbReference type="PROSITE" id="PS50053"/>
    </source>
</evidence>
<dbReference type="Proteomes" id="UP000000591">
    <property type="component" value="Chromosome V"/>
</dbReference>
<dbReference type="RefSeq" id="NP_984661.1">
    <property type="nucleotide sequence ID" value="NM_210014.1"/>
</dbReference>
<dbReference type="CDD" id="cd17039">
    <property type="entry name" value="Ubl_ubiquitin_like"/>
    <property type="match status" value="1"/>
</dbReference>
<dbReference type="EMBL" id="AE016818">
    <property type="protein sequence ID" value="AAS52485.1"/>
    <property type="molecule type" value="Genomic_DNA"/>
</dbReference>
<dbReference type="InterPro" id="IPR029071">
    <property type="entry name" value="Ubiquitin-like_domsf"/>
</dbReference>
<dbReference type="Gene3D" id="1.10.286.70">
    <property type="entry name" value="Get5 dimerization domain"/>
    <property type="match status" value="1"/>
</dbReference>
<evidence type="ECO:0000313" key="2">
    <source>
        <dbReference type="EMBL" id="AAS52485.1"/>
    </source>
</evidence>
<dbReference type="KEGG" id="ago:AGOS_AEL200C"/>
<feature type="domain" description="Ubiquitin-like" evidence="1">
    <location>
        <begin position="65"/>
        <end position="143"/>
    </location>
</feature>
<dbReference type="InterPro" id="IPR031765">
    <property type="entry name" value="Mdy2_get4-bd"/>
</dbReference>
<dbReference type="InterPro" id="IPR000626">
    <property type="entry name" value="Ubiquitin-like_dom"/>
</dbReference>
<dbReference type="GeneID" id="4620843"/>
<accession>Q758G2</accession>
<reference evidence="3" key="2">
    <citation type="journal article" date="2013" name="G3 (Bethesda)">
        <title>Genomes of Ashbya fungi isolated from insects reveal four mating-type loci, numerous translocations, lack of transposons, and distinct gene duplications.</title>
        <authorList>
            <person name="Dietrich F.S."/>
            <person name="Voegeli S."/>
            <person name="Kuo S."/>
            <person name="Philippsen P."/>
        </authorList>
    </citation>
    <scope>GENOME REANNOTATION</scope>
    <source>
        <strain evidence="3">ATCC 10895 / CBS 109.51 / FGSC 9923 / NRRL Y-1056</strain>
    </source>
</reference>
<dbReference type="InParanoid" id="Q758G2"/>
<evidence type="ECO:0000313" key="3">
    <source>
        <dbReference type="Proteomes" id="UP000000591"/>
    </source>
</evidence>
<dbReference type="FunCoup" id="Q758G2">
    <property type="interactions" value="84"/>
</dbReference>
<protein>
    <submittedName>
        <fullName evidence="2">AEL200Cp</fullName>
    </submittedName>
</protein>
<dbReference type="OrthoDB" id="4067208at2759"/>
<dbReference type="AlphaFoldDB" id="Q758G2"/>
<dbReference type="Pfam" id="PF18514">
    <property type="entry name" value="MDY2_C"/>
    <property type="match status" value="1"/>
</dbReference>
<dbReference type="Pfam" id="PF16843">
    <property type="entry name" value="Get5_bdg"/>
    <property type="match status" value="1"/>
</dbReference>
<reference evidence="2 3" key="1">
    <citation type="journal article" date="2004" name="Science">
        <title>The Ashbya gossypii genome as a tool for mapping the ancient Saccharomyces cerevisiae genome.</title>
        <authorList>
            <person name="Dietrich F.S."/>
            <person name="Voegeli S."/>
            <person name="Brachat S."/>
            <person name="Lerch A."/>
            <person name="Gates K."/>
            <person name="Steiner S."/>
            <person name="Mohr C."/>
            <person name="Pohlmann R."/>
            <person name="Luedi P."/>
            <person name="Choi S."/>
            <person name="Wing R.A."/>
            <person name="Flavier A."/>
            <person name="Gaffney T.D."/>
            <person name="Philippsen P."/>
        </authorList>
    </citation>
    <scope>NUCLEOTIDE SEQUENCE [LARGE SCALE GENOMIC DNA]</scope>
    <source>
        <strain evidence="3">ATCC 10895 / CBS 109.51 / FGSC 9923 / NRRL Y-1056</strain>
    </source>
</reference>
<proteinExistence type="predicted"/>
<sequence length="203" mass="22334">MTNTEREFVNKFLTLAALEEPTRTRDYFKPLEQVKSIAVTLQPLKYKYNKQSRPRAGQGLEGNEVKLFLKSVRPPRFAHTALFAANDNVSQVKERLREIEPAVSTADLRLLLKGKVLNDGMILSDLKAPEAALMVLVQPHRENAPAAAAAPPRPESDGLDVAAVPTLDVPWDRISSTLEDALGDRGVAAATLTRLQRGWDLAG</sequence>
<dbReference type="eggNOG" id="KOG0011">
    <property type="taxonomic scope" value="Eukaryota"/>
</dbReference>
<dbReference type="InterPro" id="IPR040474">
    <property type="entry name" value="MDY2_C"/>
</dbReference>
<keyword evidence="3" id="KW-1185">Reference proteome</keyword>
<organism evidence="2 3">
    <name type="scientific">Eremothecium gossypii (strain ATCC 10895 / CBS 109.51 / FGSC 9923 / NRRL Y-1056)</name>
    <name type="common">Yeast</name>
    <name type="synonym">Ashbya gossypii</name>
    <dbReference type="NCBI Taxonomy" id="284811"/>
    <lineage>
        <taxon>Eukaryota</taxon>
        <taxon>Fungi</taxon>
        <taxon>Dikarya</taxon>
        <taxon>Ascomycota</taxon>
        <taxon>Saccharomycotina</taxon>
        <taxon>Saccharomycetes</taxon>
        <taxon>Saccharomycetales</taxon>
        <taxon>Saccharomycetaceae</taxon>
        <taxon>Eremothecium</taxon>
    </lineage>
</organism>
<gene>
    <name evidence="2" type="ORF">AGOS_AEL200C</name>
</gene>
<dbReference type="HOGENOM" id="CLU_1294717_0_0_1"/>
<dbReference type="OMA" id="NCMVSAP"/>